<dbReference type="AlphaFoldDB" id="A0A418Q557"/>
<gene>
    <name evidence="2" type="ORF">D3M95_09815</name>
</gene>
<evidence type="ECO:0000313" key="3">
    <source>
        <dbReference type="Proteomes" id="UP000285278"/>
    </source>
</evidence>
<reference evidence="2 3" key="1">
    <citation type="submission" date="2018-09" db="EMBL/GenBank/DDBJ databases">
        <title>Optimization and identification of Corynebacterium falsenii FN1-14 from fish paste.</title>
        <authorList>
            <person name="Daroonpunt R."/>
            <person name="Tanasupawat S."/>
        </authorList>
    </citation>
    <scope>NUCLEOTIDE SEQUENCE [LARGE SCALE GENOMIC DNA]</scope>
    <source>
        <strain evidence="2 3">FN1-14</strain>
    </source>
</reference>
<feature type="region of interest" description="Disordered" evidence="1">
    <location>
        <begin position="19"/>
        <end position="101"/>
    </location>
</feature>
<keyword evidence="3" id="KW-1185">Reference proteome</keyword>
<evidence type="ECO:0000256" key="1">
    <source>
        <dbReference type="SAM" id="MobiDB-lite"/>
    </source>
</evidence>
<comment type="caution">
    <text evidence="2">The sequence shown here is derived from an EMBL/GenBank/DDBJ whole genome shotgun (WGS) entry which is preliminary data.</text>
</comment>
<dbReference type="Proteomes" id="UP000285278">
    <property type="component" value="Unassembled WGS sequence"/>
</dbReference>
<feature type="compositionally biased region" description="Low complexity" evidence="1">
    <location>
        <begin position="35"/>
        <end position="58"/>
    </location>
</feature>
<organism evidence="2 3">
    <name type="scientific">Corynebacterium falsenii</name>
    <dbReference type="NCBI Taxonomy" id="108486"/>
    <lineage>
        <taxon>Bacteria</taxon>
        <taxon>Bacillati</taxon>
        <taxon>Actinomycetota</taxon>
        <taxon>Actinomycetes</taxon>
        <taxon>Mycobacteriales</taxon>
        <taxon>Corynebacteriaceae</taxon>
        <taxon>Corynebacterium</taxon>
    </lineage>
</organism>
<dbReference type="STRING" id="1451189.CFAL_10835"/>
<protein>
    <submittedName>
        <fullName evidence="2">Uncharacterized protein</fullName>
    </submittedName>
</protein>
<proteinExistence type="predicted"/>
<name>A0A418Q557_9CORY</name>
<evidence type="ECO:0000313" key="2">
    <source>
        <dbReference type="EMBL" id="RIX33674.1"/>
    </source>
</evidence>
<sequence>MVGGLFLAACDGGADGSNMDHNANKAEPSNANVESTASATAKDANAATDSAGSGAQPSAPAPHPTVGNAPATAGNAGMSDASQPGGAPRMEDRPAGLQPGQAVVAHGQAATMCRMGNGFGVGFIVAGQGTPCGVADATAGALFHGHAPSENVRSFVPVTVALPADTPGGADSMRCEAVAGDGIRCAGVNNPAEHTVYLY</sequence>
<dbReference type="EMBL" id="QXJK01000013">
    <property type="protein sequence ID" value="RIX33674.1"/>
    <property type="molecule type" value="Genomic_DNA"/>
</dbReference>
<accession>A0A418Q557</accession>